<proteinExistence type="predicted"/>
<sequence length="45" mass="5389">MWQALLVILVVLGLAWADRVYLDGAVLLWLGRKLFDWTNWIAFWR</sequence>
<name>A0A6L5YXF8_9RHOB</name>
<evidence type="ECO:0000313" key="1">
    <source>
        <dbReference type="EMBL" id="MSU89021.1"/>
    </source>
</evidence>
<accession>A0A6L5YXF8</accession>
<dbReference type="Proteomes" id="UP000474957">
    <property type="component" value="Unassembled WGS sequence"/>
</dbReference>
<evidence type="ECO:0000313" key="2">
    <source>
        <dbReference type="Proteomes" id="UP000474957"/>
    </source>
</evidence>
<protein>
    <submittedName>
        <fullName evidence="1">Glyceraldehyde-3-phosphate dehydrogenase</fullName>
    </submittedName>
</protein>
<comment type="caution">
    <text evidence="1">The sequence shown here is derived from an EMBL/GenBank/DDBJ whole genome shotgun (WGS) entry which is preliminary data.</text>
</comment>
<dbReference type="EMBL" id="WIND01000002">
    <property type="protein sequence ID" value="MSU89021.1"/>
    <property type="molecule type" value="Genomic_DNA"/>
</dbReference>
<gene>
    <name evidence="1" type="ORF">GE300_05195</name>
</gene>
<organism evidence="1 2">
    <name type="scientific">Halovulum marinum</name>
    <dbReference type="NCBI Taxonomy" id="2662447"/>
    <lineage>
        <taxon>Bacteria</taxon>
        <taxon>Pseudomonadati</taxon>
        <taxon>Pseudomonadota</taxon>
        <taxon>Alphaproteobacteria</taxon>
        <taxon>Rhodobacterales</taxon>
        <taxon>Paracoccaceae</taxon>
        <taxon>Halovulum</taxon>
    </lineage>
</organism>
<dbReference type="AlphaFoldDB" id="A0A6L5YXF8"/>
<keyword evidence="2" id="KW-1185">Reference proteome</keyword>
<reference evidence="1 2" key="1">
    <citation type="submission" date="2019-10" db="EMBL/GenBank/DDBJ databases">
        <title>Cognatihalovulum marinum gen. nov. sp. nov., a new member of the family Rhodobacteraceae isolated from deep seawater of the Northwest Indian Ocean.</title>
        <authorList>
            <person name="Ruan C."/>
            <person name="Wang J."/>
            <person name="Zheng X."/>
            <person name="Song L."/>
            <person name="Zhu Y."/>
            <person name="Huang Y."/>
            <person name="Lu Z."/>
            <person name="Du W."/>
            <person name="Huang L."/>
            <person name="Dai X."/>
        </authorList>
    </citation>
    <scope>NUCLEOTIDE SEQUENCE [LARGE SCALE GENOMIC DNA]</scope>
    <source>
        <strain evidence="1 2">2CG4</strain>
    </source>
</reference>